<dbReference type="Gene3D" id="3.40.109.10">
    <property type="entry name" value="NADH Oxidase"/>
    <property type="match status" value="2"/>
</dbReference>
<organism evidence="2 4">
    <name type="scientific">Streptomyces fulvorobeus</name>
    <dbReference type="NCBI Taxonomy" id="284028"/>
    <lineage>
        <taxon>Bacteria</taxon>
        <taxon>Bacillati</taxon>
        <taxon>Actinomycetota</taxon>
        <taxon>Actinomycetes</taxon>
        <taxon>Kitasatosporales</taxon>
        <taxon>Streptomycetaceae</taxon>
        <taxon>Streptomyces</taxon>
    </lineage>
</organism>
<evidence type="ECO:0000313" key="2">
    <source>
        <dbReference type="EMBL" id="GFM99898.1"/>
    </source>
</evidence>
<evidence type="ECO:0000313" key="3">
    <source>
        <dbReference type="EMBL" id="NYE43433.1"/>
    </source>
</evidence>
<dbReference type="GO" id="GO:0016491">
    <property type="term" value="F:oxidoreductase activity"/>
    <property type="evidence" value="ECO:0007669"/>
    <property type="project" value="InterPro"/>
</dbReference>
<accession>A0A7J0CBW6</accession>
<dbReference type="Proteomes" id="UP000530403">
    <property type="component" value="Unassembled WGS sequence"/>
</dbReference>
<comment type="caution">
    <text evidence="2">The sequence shown here is derived from an EMBL/GenBank/DDBJ whole genome shotgun (WGS) entry which is preliminary data.</text>
</comment>
<reference evidence="2 4" key="1">
    <citation type="submission" date="2020-05" db="EMBL/GenBank/DDBJ databases">
        <title>Whole genome shotgun sequence of Streptomyces fulvorobeus NBRC 15897.</title>
        <authorList>
            <person name="Komaki H."/>
            <person name="Tamura T."/>
        </authorList>
    </citation>
    <scope>NUCLEOTIDE SEQUENCE [LARGE SCALE GENOMIC DNA]</scope>
    <source>
        <strain evidence="2 4">NBRC 15897</strain>
    </source>
</reference>
<protein>
    <submittedName>
        <fullName evidence="3">Nitroreductase</fullName>
    </submittedName>
</protein>
<dbReference type="EMBL" id="BLWC01000001">
    <property type="protein sequence ID" value="GFM99898.1"/>
    <property type="molecule type" value="Genomic_DNA"/>
</dbReference>
<keyword evidence="4" id="KW-1185">Reference proteome</keyword>
<dbReference type="AlphaFoldDB" id="A0A7J0CBW6"/>
<dbReference type="SUPFAM" id="SSF55469">
    <property type="entry name" value="FMN-dependent nitroreductase-like"/>
    <property type="match status" value="1"/>
</dbReference>
<dbReference type="Proteomes" id="UP000498980">
    <property type="component" value="Unassembled WGS sequence"/>
</dbReference>
<gene>
    <name evidence="3" type="ORF">HEB29_004444</name>
    <name evidence="2" type="ORF">Sfulv_47090</name>
</gene>
<name>A0A7J0CBW6_9ACTN</name>
<evidence type="ECO:0000313" key="4">
    <source>
        <dbReference type="Proteomes" id="UP000498980"/>
    </source>
</evidence>
<reference evidence="3 5" key="2">
    <citation type="submission" date="2020-07" db="EMBL/GenBank/DDBJ databases">
        <title>Sequencing the genomes of 1000 actinobacteria strains.</title>
        <authorList>
            <person name="Klenk H.-P."/>
        </authorList>
    </citation>
    <scope>NUCLEOTIDE SEQUENCE [LARGE SCALE GENOMIC DNA]</scope>
    <source>
        <strain evidence="3 5">DSM 41455</strain>
    </source>
</reference>
<evidence type="ECO:0000256" key="1">
    <source>
        <dbReference type="SAM" id="MobiDB-lite"/>
    </source>
</evidence>
<dbReference type="RefSeq" id="WP_173316335.1">
    <property type="nucleotide sequence ID" value="NZ_BAAAUE010000013.1"/>
</dbReference>
<evidence type="ECO:0000313" key="5">
    <source>
        <dbReference type="Proteomes" id="UP000530403"/>
    </source>
</evidence>
<feature type="region of interest" description="Disordered" evidence="1">
    <location>
        <begin position="268"/>
        <end position="288"/>
    </location>
</feature>
<dbReference type="InterPro" id="IPR000415">
    <property type="entry name" value="Nitroreductase-like"/>
</dbReference>
<feature type="compositionally biased region" description="Pro residues" evidence="1">
    <location>
        <begin position="23"/>
        <end position="32"/>
    </location>
</feature>
<proteinExistence type="predicted"/>
<dbReference type="EMBL" id="JACCCF010000001">
    <property type="protein sequence ID" value="NYE43433.1"/>
    <property type="molecule type" value="Genomic_DNA"/>
</dbReference>
<sequence>MPAPPTTDDTARAVLARARSGAPPGPDTPAGPFPRWAGPATPLTPRTAPELDRVLRRSLAAGRTGAGGGRLRAVPSAGGLHPVEAHLLVGACGGLPPGRYAYDAVRHQVHRRGPAPATPPGNTLVVLTVTARRTVSHYGHRALPLLLLDAGHAVAALVAAGACGMSLDTDGALLAAAAGLPEAARWRRTWPGTTPRHPLAAVAIGPHGEDARAALVRWAACPPGAAPPPEPGAEDASPVLERTWRALEAAASTDGPGRWARRDVRTRDAVLRSRRSAPPPLSGAPSPDDLAHVLARAAGAAPEGPRWCVATGGSHPGLLHLGPDATTRPHRPVLRTLASGEARPTLAAWAAGQGWIAEAGAVLLAYGCPEDADAPRIRRDHLSAGYAVGHAQLAAWERNLMSRPVGSWQRADLGAALGGPPGRDWIVHGLALGKGDQP</sequence>
<feature type="region of interest" description="Disordered" evidence="1">
    <location>
        <begin position="1"/>
        <end position="47"/>
    </location>
</feature>